<dbReference type="EMBL" id="CP047267">
    <property type="protein sequence ID" value="QHF10335.1"/>
    <property type="molecule type" value="Genomic_DNA"/>
</dbReference>
<dbReference type="Gene3D" id="1.10.530.10">
    <property type="match status" value="1"/>
</dbReference>
<dbReference type="EMBL" id="CP047267">
    <property type="protein sequence ID" value="QHF07120.1"/>
    <property type="molecule type" value="Genomic_DNA"/>
</dbReference>
<sequence>MDMNEFCTPESNNSPTWTPIDFAIWKGVPESLGGGIPYIQRFKDAWLVHNKQYIRAAAEKYSLPVELIAGVCWIEVAGDPNFGDRVMFEIRAHDPFNNSNPERKTSFGWVSIQLRTAALTLGLDAEKMDISQLRSLANCIENDIYNIDIAAKHLRMLADHDHFTSIGMDEVRVIGARYNRGTGLSLEEIKKDTRYGNFIVTHWLRFNKLMM</sequence>
<dbReference type="InterPro" id="IPR023346">
    <property type="entry name" value="Lysozyme-like_dom_sf"/>
</dbReference>
<dbReference type="Proteomes" id="UP000464688">
    <property type="component" value="Chromosome"/>
</dbReference>
<protein>
    <submittedName>
        <fullName evidence="1">Uncharacterized protein</fullName>
    </submittedName>
</protein>
<gene>
    <name evidence="1" type="ORF">N026_06345</name>
    <name evidence="2" type="ORF">N026_23910</name>
</gene>
<evidence type="ECO:0000313" key="2">
    <source>
        <dbReference type="EMBL" id="QHF10335.1"/>
    </source>
</evidence>
<accession>A0AAJ4AW88</accession>
<name>A0AAJ4AW88_PSESX</name>
<proteinExistence type="predicted"/>
<dbReference type="SUPFAM" id="SSF53955">
    <property type="entry name" value="Lysozyme-like"/>
    <property type="match status" value="1"/>
</dbReference>
<reference evidence="1" key="2">
    <citation type="submission" date="2019-12" db="EMBL/GenBank/DDBJ databases">
        <title>A complete genome sequence for Pseudomonas syringae UB303.</title>
        <authorList>
            <person name="Baltrus D.A."/>
            <person name="Clark M."/>
        </authorList>
    </citation>
    <scope>NUCLEOTIDE SEQUENCE</scope>
    <source>
        <strain evidence="1">UB303</strain>
    </source>
</reference>
<organism evidence="1 3">
    <name type="scientific">Pseudomonas syringae UB303</name>
    <dbReference type="NCBI Taxonomy" id="1357287"/>
    <lineage>
        <taxon>Bacteria</taxon>
        <taxon>Pseudomonadati</taxon>
        <taxon>Pseudomonadota</taxon>
        <taxon>Gammaproteobacteria</taxon>
        <taxon>Pseudomonadales</taxon>
        <taxon>Pseudomonadaceae</taxon>
        <taxon>Pseudomonas</taxon>
        <taxon>Pseudomonas syringae</taxon>
    </lineage>
</organism>
<dbReference type="AlphaFoldDB" id="A0AAJ4AW88"/>
<evidence type="ECO:0000313" key="1">
    <source>
        <dbReference type="EMBL" id="QHF07120.1"/>
    </source>
</evidence>
<evidence type="ECO:0000313" key="3">
    <source>
        <dbReference type="Proteomes" id="UP000464688"/>
    </source>
</evidence>
<reference evidence="1 3" key="1">
    <citation type="journal article" date="2014" name="Genome Announc.">
        <title>Draft Genome Sequences of a Phylogenetically Diverse Suite of Pseudomonas syringae Strains from Multiple Source Populations.</title>
        <authorList>
            <person name="Baltrus D.A."/>
            <person name="Yourstone S."/>
            <person name="Lind A."/>
            <person name="Guilbaud C."/>
            <person name="Sands D.C."/>
            <person name="Jones C.D."/>
            <person name="Morris C.E."/>
            <person name="Dangl J.L."/>
        </authorList>
    </citation>
    <scope>NUCLEOTIDE SEQUENCE [LARGE SCALE GENOMIC DNA]</scope>
    <source>
        <strain evidence="1 3">UB303</strain>
    </source>
</reference>